<dbReference type="InterPro" id="IPR051083">
    <property type="entry name" value="GrpII_Intron_Splice-Mob/Def"/>
</dbReference>
<dbReference type="InterPro" id="IPR043502">
    <property type="entry name" value="DNA/RNA_pol_sf"/>
</dbReference>
<dbReference type="EMBL" id="JAAZNV010000011">
    <property type="protein sequence ID" value="NMB91827.1"/>
    <property type="molecule type" value="Genomic_DNA"/>
</dbReference>
<evidence type="ECO:0000313" key="2">
    <source>
        <dbReference type="EMBL" id="NMB91827.1"/>
    </source>
</evidence>
<dbReference type="CDD" id="cd01651">
    <property type="entry name" value="RT_G2_intron"/>
    <property type="match status" value="1"/>
</dbReference>
<comment type="caution">
    <text evidence="2">The sequence shown here is derived from an EMBL/GenBank/DDBJ whole genome shotgun (WGS) entry which is preliminary data.</text>
</comment>
<name>A0A7X9E7Q3_UNCKA</name>
<reference evidence="2 3" key="1">
    <citation type="journal article" date="2020" name="Biotechnol. Biofuels">
        <title>New insights from the biogas microbiome by comprehensive genome-resolved metagenomics of nearly 1600 species originating from multiple anaerobic digesters.</title>
        <authorList>
            <person name="Campanaro S."/>
            <person name="Treu L."/>
            <person name="Rodriguez-R L.M."/>
            <person name="Kovalovszki A."/>
            <person name="Ziels R.M."/>
            <person name="Maus I."/>
            <person name="Zhu X."/>
            <person name="Kougias P.G."/>
            <person name="Basile A."/>
            <person name="Luo G."/>
            <person name="Schluter A."/>
            <person name="Konstantinidis K.T."/>
            <person name="Angelidaki I."/>
        </authorList>
    </citation>
    <scope>NUCLEOTIDE SEQUENCE [LARGE SCALE GENOMIC DNA]</scope>
    <source>
        <strain evidence="2">AS27yjCOA_202</strain>
    </source>
</reference>
<dbReference type="SUPFAM" id="SSF56672">
    <property type="entry name" value="DNA/RNA polymerases"/>
    <property type="match status" value="1"/>
</dbReference>
<evidence type="ECO:0000259" key="1">
    <source>
        <dbReference type="PROSITE" id="PS50878"/>
    </source>
</evidence>
<dbReference type="Proteomes" id="UP000590542">
    <property type="component" value="Unassembled WGS sequence"/>
</dbReference>
<dbReference type="AlphaFoldDB" id="A0A7X9E7Q3"/>
<dbReference type="Pfam" id="PF00078">
    <property type="entry name" value="RVT_1"/>
    <property type="match status" value="1"/>
</dbReference>
<dbReference type="PROSITE" id="PS50878">
    <property type="entry name" value="RT_POL"/>
    <property type="match status" value="1"/>
</dbReference>
<dbReference type="PANTHER" id="PTHR34047">
    <property type="entry name" value="NUCLEAR INTRON MATURASE 1, MITOCHONDRIAL-RELATED"/>
    <property type="match status" value="1"/>
</dbReference>
<dbReference type="PANTHER" id="PTHR34047:SF8">
    <property type="entry name" value="PROTEIN YKFC"/>
    <property type="match status" value="1"/>
</dbReference>
<proteinExistence type="predicted"/>
<gene>
    <name evidence="2" type="ORF">GYA37_03200</name>
</gene>
<feature type="domain" description="Reverse transcriptase" evidence="1">
    <location>
        <begin position="1"/>
        <end position="275"/>
    </location>
</feature>
<protein>
    <recommendedName>
        <fullName evidence="1">Reverse transcriptase domain-containing protein</fullName>
    </recommendedName>
</protein>
<sequence length="378" mass="44899">MIKFVHTYKDIISLDNLLVAWKEFRNGKRSRKDVQVFEHTLMRNLIQLHEDLKARSYKHSKYTVFKISDPKPRIIHKAVVRDRLLHHALYRMLYPFFDSKFVDDSYSCRINKGPHVALNKFRRFSFKVSKNNTRTAWVLKCDVKKFFASIDHRTLISILKNSISDEDTVWILSEVINSFDLGNGKGIPLGNLTSQLFANIYMDKFDKFVKHVLKVKYYIRYADDFVFMSHDKSLLKELLPKVEEFLWENLRLELHENKTLLKTVASGIDFLGWIHFPDHRVLRTTTKRKMFRNIVSGSYDKKTPQSYLGLISHGNTFKLREKVINQTKQHFQSGRNFELLEHQSSLETPTKSILSRLEMRQMRHYKRYVNVPFSMIED</sequence>
<accession>A0A7X9E7Q3</accession>
<evidence type="ECO:0000313" key="3">
    <source>
        <dbReference type="Proteomes" id="UP000590542"/>
    </source>
</evidence>
<dbReference type="InterPro" id="IPR000477">
    <property type="entry name" value="RT_dom"/>
</dbReference>
<organism evidence="2 3">
    <name type="scientific">candidate division WWE3 bacterium</name>
    <dbReference type="NCBI Taxonomy" id="2053526"/>
    <lineage>
        <taxon>Bacteria</taxon>
        <taxon>Katanobacteria</taxon>
    </lineage>
</organism>